<comment type="caution">
    <text evidence="2">The sequence shown here is derived from an EMBL/GenBank/DDBJ whole genome shotgun (WGS) entry which is preliminary data.</text>
</comment>
<name>A0A5B7EQF9_PORTR</name>
<sequence length="125" mass="14152">MEARKVYIEREYSNELSFRFLSHTSHHFSSEIIITVTTNNNSLSLRLRLRISATRCVYKGLLNFTLLSPRLATSLSPHEATMRKAALQGQHRGNSKESGLRNTTVDMTRIVTHLPSTSLTPFPPP</sequence>
<dbReference type="EMBL" id="VSRR010003647">
    <property type="protein sequence ID" value="MPC36970.1"/>
    <property type="molecule type" value="Genomic_DNA"/>
</dbReference>
<accession>A0A5B7EQF9</accession>
<proteinExistence type="predicted"/>
<organism evidence="2 3">
    <name type="scientific">Portunus trituberculatus</name>
    <name type="common">Swimming crab</name>
    <name type="synonym">Neptunus trituberculatus</name>
    <dbReference type="NCBI Taxonomy" id="210409"/>
    <lineage>
        <taxon>Eukaryota</taxon>
        <taxon>Metazoa</taxon>
        <taxon>Ecdysozoa</taxon>
        <taxon>Arthropoda</taxon>
        <taxon>Crustacea</taxon>
        <taxon>Multicrustacea</taxon>
        <taxon>Malacostraca</taxon>
        <taxon>Eumalacostraca</taxon>
        <taxon>Eucarida</taxon>
        <taxon>Decapoda</taxon>
        <taxon>Pleocyemata</taxon>
        <taxon>Brachyura</taxon>
        <taxon>Eubrachyura</taxon>
        <taxon>Portunoidea</taxon>
        <taxon>Portunidae</taxon>
        <taxon>Portuninae</taxon>
        <taxon>Portunus</taxon>
    </lineage>
</organism>
<evidence type="ECO:0000313" key="3">
    <source>
        <dbReference type="Proteomes" id="UP000324222"/>
    </source>
</evidence>
<evidence type="ECO:0000313" key="2">
    <source>
        <dbReference type="EMBL" id="MPC36970.1"/>
    </source>
</evidence>
<reference evidence="2 3" key="1">
    <citation type="submission" date="2019-05" db="EMBL/GenBank/DDBJ databases">
        <title>Another draft genome of Portunus trituberculatus and its Hox gene families provides insights of decapod evolution.</title>
        <authorList>
            <person name="Jeong J.-H."/>
            <person name="Song I."/>
            <person name="Kim S."/>
            <person name="Choi T."/>
            <person name="Kim D."/>
            <person name="Ryu S."/>
            <person name="Kim W."/>
        </authorList>
    </citation>
    <scope>NUCLEOTIDE SEQUENCE [LARGE SCALE GENOMIC DNA]</scope>
    <source>
        <tissue evidence="2">Muscle</tissue>
    </source>
</reference>
<evidence type="ECO:0000256" key="1">
    <source>
        <dbReference type="SAM" id="MobiDB-lite"/>
    </source>
</evidence>
<protein>
    <submittedName>
        <fullName evidence="2">Uncharacterized protein</fullName>
    </submittedName>
</protein>
<dbReference type="Proteomes" id="UP000324222">
    <property type="component" value="Unassembled WGS sequence"/>
</dbReference>
<dbReference type="AlphaFoldDB" id="A0A5B7EQF9"/>
<gene>
    <name evidence="2" type="ORF">E2C01_030442</name>
</gene>
<keyword evidence="3" id="KW-1185">Reference proteome</keyword>
<feature type="region of interest" description="Disordered" evidence="1">
    <location>
        <begin position="84"/>
        <end position="103"/>
    </location>
</feature>